<evidence type="ECO:0000256" key="2">
    <source>
        <dbReference type="ARBA" id="ARBA00022692"/>
    </source>
</evidence>
<dbReference type="GO" id="GO:0005506">
    <property type="term" value="F:iron ion binding"/>
    <property type="evidence" value="ECO:0007669"/>
    <property type="project" value="InterPro"/>
</dbReference>
<dbReference type="InterPro" id="IPR036396">
    <property type="entry name" value="Cyt_P450_sf"/>
</dbReference>
<dbReference type="Pfam" id="PF00067">
    <property type="entry name" value="p450"/>
    <property type="match status" value="1"/>
</dbReference>
<protein>
    <submittedName>
        <fullName evidence="8">Cytochrome P450</fullName>
    </submittedName>
</protein>
<dbReference type="InterPro" id="IPR001128">
    <property type="entry name" value="Cyt_P450"/>
</dbReference>
<evidence type="ECO:0000256" key="6">
    <source>
        <dbReference type="ARBA" id="ARBA00023136"/>
    </source>
</evidence>
<evidence type="ECO:0000256" key="1">
    <source>
        <dbReference type="ARBA" id="ARBA00004167"/>
    </source>
</evidence>
<dbReference type="AlphaFoldDB" id="A0A2U1QGA3"/>
<accession>A0A2U1QGA3</accession>
<keyword evidence="2 7" id="KW-0812">Transmembrane</keyword>
<evidence type="ECO:0000256" key="5">
    <source>
        <dbReference type="ARBA" id="ARBA00023002"/>
    </source>
</evidence>
<dbReference type="GO" id="GO:0016020">
    <property type="term" value="C:membrane"/>
    <property type="evidence" value="ECO:0007669"/>
    <property type="project" value="UniProtKB-SubCell"/>
</dbReference>
<dbReference type="InterPro" id="IPR051103">
    <property type="entry name" value="Plant_metabolite_P450s"/>
</dbReference>
<evidence type="ECO:0000256" key="4">
    <source>
        <dbReference type="ARBA" id="ARBA00022989"/>
    </source>
</evidence>
<organism evidence="8 9">
    <name type="scientific">Artemisia annua</name>
    <name type="common">Sweet wormwood</name>
    <dbReference type="NCBI Taxonomy" id="35608"/>
    <lineage>
        <taxon>Eukaryota</taxon>
        <taxon>Viridiplantae</taxon>
        <taxon>Streptophyta</taxon>
        <taxon>Embryophyta</taxon>
        <taxon>Tracheophyta</taxon>
        <taxon>Spermatophyta</taxon>
        <taxon>Magnoliopsida</taxon>
        <taxon>eudicotyledons</taxon>
        <taxon>Gunneridae</taxon>
        <taxon>Pentapetalae</taxon>
        <taxon>asterids</taxon>
        <taxon>campanulids</taxon>
        <taxon>Asterales</taxon>
        <taxon>Asteraceae</taxon>
        <taxon>Asteroideae</taxon>
        <taxon>Anthemideae</taxon>
        <taxon>Artemisiinae</taxon>
        <taxon>Artemisia</taxon>
    </lineage>
</organism>
<gene>
    <name evidence="8" type="ORF">CTI12_AA032460</name>
</gene>
<sequence>MYTWCVILVPLCIIVKFFLFLQKDGRKLLPGPSFLSSHLILLSNSSMELEPIIRNLKSKYGPLITLSFGSHPIIFVADHDLAHQILIKNGTVVSDRPRIFGFRTITSASYGPNWRALCPNLAYVFLHTSRVKSFAWARKWVFGNLIGHLYKQDKKAKGIMVLKHFHYAIISLSLLMCFGEKLDDCQIHDIATVQHHLLSLIFTWKLNVYIVFARLFKILLRNTWKIFEKLCSDQKQKLMSLIIFERQSLGKGQSFWMKRLTIEVIKHSWLNRW</sequence>
<reference evidence="8 9" key="1">
    <citation type="journal article" date="2018" name="Mol. Plant">
        <title>The genome of Artemisia annua provides insight into the evolution of Asteraceae family and artemisinin biosynthesis.</title>
        <authorList>
            <person name="Shen Q."/>
            <person name="Zhang L."/>
            <person name="Liao Z."/>
            <person name="Wang S."/>
            <person name="Yan T."/>
            <person name="Shi P."/>
            <person name="Liu M."/>
            <person name="Fu X."/>
            <person name="Pan Q."/>
            <person name="Wang Y."/>
            <person name="Lv Z."/>
            <person name="Lu X."/>
            <person name="Zhang F."/>
            <person name="Jiang W."/>
            <person name="Ma Y."/>
            <person name="Chen M."/>
            <person name="Hao X."/>
            <person name="Li L."/>
            <person name="Tang Y."/>
            <person name="Lv G."/>
            <person name="Zhou Y."/>
            <person name="Sun X."/>
            <person name="Brodelius P.E."/>
            <person name="Rose J.K.C."/>
            <person name="Tang K."/>
        </authorList>
    </citation>
    <scope>NUCLEOTIDE SEQUENCE [LARGE SCALE GENOMIC DNA]</scope>
    <source>
        <strain evidence="9">cv. Huhao1</strain>
        <tissue evidence="8">Leaf</tissue>
    </source>
</reference>
<evidence type="ECO:0000313" key="9">
    <source>
        <dbReference type="Proteomes" id="UP000245207"/>
    </source>
</evidence>
<dbReference type="GO" id="GO:0020037">
    <property type="term" value="F:heme binding"/>
    <property type="evidence" value="ECO:0007669"/>
    <property type="project" value="InterPro"/>
</dbReference>
<dbReference type="EMBL" id="PKPP01000147">
    <property type="protein sequence ID" value="PWA97041.1"/>
    <property type="molecule type" value="Genomic_DNA"/>
</dbReference>
<dbReference type="InterPro" id="IPR002401">
    <property type="entry name" value="Cyt_P450_E_grp-I"/>
</dbReference>
<name>A0A2U1QGA3_ARTAN</name>
<feature type="transmembrane region" description="Helical" evidence="7">
    <location>
        <begin position="6"/>
        <end position="21"/>
    </location>
</feature>
<evidence type="ECO:0000256" key="3">
    <source>
        <dbReference type="ARBA" id="ARBA00022723"/>
    </source>
</evidence>
<comment type="subcellular location">
    <subcellularLocation>
        <location evidence="1">Membrane</location>
        <topology evidence="1">Single-pass membrane protein</topology>
    </subcellularLocation>
</comment>
<evidence type="ECO:0000313" key="8">
    <source>
        <dbReference type="EMBL" id="PWA97041.1"/>
    </source>
</evidence>
<dbReference type="PANTHER" id="PTHR24298:SF800">
    <property type="entry name" value="CYTOCHROME P450 89A2-RELATED"/>
    <property type="match status" value="1"/>
</dbReference>
<dbReference type="Proteomes" id="UP000245207">
    <property type="component" value="Unassembled WGS sequence"/>
</dbReference>
<evidence type="ECO:0000256" key="7">
    <source>
        <dbReference type="SAM" id="Phobius"/>
    </source>
</evidence>
<keyword evidence="3" id="KW-0479">Metal-binding</keyword>
<dbReference type="SUPFAM" id="SSF48264">
    <property type="entry name" value="Cytochrome P450"/>
    <property type="match status" value="1"/>
</dbReference>
<comment type="caution">
    <text evidence="8">The sequence shown here is derived from an EMBL/GenBank/DDBJ whole genome shotgun (WGS) entry which is preliminary data.</text>
</comment>
<keyword evidence="6 7" id="KW-0472">Membrane</keyword>
<dbReference type="STRING" id="35608.A0A2U1QGA3"/>
<dbReference type="GO" id="GO:0016709">
    <property type="term" value="F:oxidoreductase activity, acting on paired donors, with incorporation or reduction of molecular oxygen, NAD(P)H as one donor, and incorporation of one atom of oxygen"/>
    <property type="evidence" value="ECO:0007669"/>
    <property type="project" value="TreeGrafter"/>
</dbReference>
<keyword evidence="9" id="KW-1185">Reference proteome</keyword>
<proteinExistence type="predicted"/>
<keyword evidence="4 7" id="KW-1133">Transmembrane helix</keyword>
<keyword evidence="5" id="KW-0560">Oxidoreductase</keyword>
<dbReference type="PANTHER" id="PTHR24298">
    <property type="entry name" value="FLAVONOID 3'-MONOOXYGENASE-RELATED"/>
    <property type="match status" value="1"/>
</dbReference>
<dbReference type="PRINTS" id="PR00463">
    <property type="entry name" value="EP450I"/>
</dbReference>
<dbReference type="OrthoDB" id="1055148at2759"/>
<dbReference type="Gene3D" id="1.10.630.10">
    <property type="entry name" value="Cytochrome P450"/>
    <property type="match status" value="1"/>
</dbReference>